<proteinExistence type="predicted"/>
<sequence length="129" mass="15037">MDKYIEDMQAIQKLKETLLELRELKKSFEHSGITLHTPSLDNHECCSPSVLECFRTMMPHLKAKNSPLHFRFSKSLKNPSIIKSVDLCKNSSQEEKKVCQKCDSYPKKDSREFVRQLESLLQKTMTTLM</sequence>
<organism evidence="1 2">
    <name type="scientific">Dallia pectoralis</name>
    <name type="common">Alaska blackfish</name>
    <dbReference type="NCBI Taxonomy" id="75939"/>
    <lineage>
        <taxon>Eukaryota</taxon>
        <taxon>Metazoa</taxon>
        <taxon>Chordata</taxon>
        <taxon>Craniata</taxon>
        <taxon>Vertebrata</taxon>
        <taxon>Euteleostomi</taxon>
        <taxon>Actinopterygii</taxon>
        <taxon>Neopterygii</taxon>
        <taxon>Teleostei</taxon>
        <taxon>Protacanthopterygii</taxon>
        <taxon>Esociformes</taxon>
        <taxon>Umbridae</taxon>
        <taxon>Dallia</taxon>
    </lineage>
</organism>
<dbReference type="EMBL" id="CM055729">
    <property type="protein sequence ID" value="KAJ8015510.1"/>
    <property type="molecule type" value="Genomic_DNA"/>
</dbReference>
<protein>
    <submittedName>
        <fullName evidence="1">Uncharacterized protein</fullName>
    </submittedName>
</protein>
<name>A0ACC2HIE9_DALPE</name>
<gene>
    <name evidence="1" type="ORF">DPEC_G00026880</name>
</gene>
<comment type="caution">
    <text evidence="1">The sequence shown here is derived from an EMBL/GenBank/DDBJ whole genome shotgun (WGS) entry which is preliminary data.</text>
</comment>
<evidence type="ECO:0000313" key="2">
    <source>
        <dbReference type="Proteomes" id="UP001157502"/>
    </source>
</evidence>
<keyword evidence="2" id="KW-1185">Reference proteome</keyword>
<reference evidence="1" key="1">
    <citation type="submission" date="2021-05" db="EMBL/GenBank/DDBJ databases">
        <authorList>
            <person name="Pan Q."/>
            <person name="Jouanno E."/>
            <person name="Zahm M."/>
            <person name="Klopp C."/>
            <person name="Cabau C."/>
            <person name="Louis A."/>
            <person name="Berthelot C."/>
            <person name="Parey E."/>
            <person name="Roest Crollius H."/>
            <person name="Montfort J."/>
            <person name="Robinson-Rechavi M."/>
            <person name="Bouchez O."/>
            <person name="Lampietro C."/>
            <person name="Lopez Roques C."/>
            <person name="Donnadieu C."/>
            <person name="Postlethwait J."/>
            <person name="Bobe J."/>
            <person name="Dillon D."/>
            <person name="Chandos A."/>
            <person name="von Hippel F."/>
            <person name="Guiguen Y."/>
        </authorList>
    </citation>
    <scope>NUCLEOTIDE SEQUENCE</scope>
    <source>
        <strain evidence="1">YG-Jan2019</strain>
    </source>
</reference>
<accession>A0ACC2HIE9</accession>
<dbReference type="Proteomes" id="UP001157502">
    <property type="component" value="Chromosome 2"/>
</dbReference>
<evidence type="ECO:0000313" key="1">
    <source>
        <dbReference type="EMBL" id="KAJ8015510.1"/>
    </source>
</evidence>